<sequence>MRKEQDSMGDMLVPDDAYYGAQTQRAVENFPISGIPISKSMIQALGKIKRSAAIVNNELGLLDGERKNAIVQAADEIIEGKFYSQFPIDIYQTGSGTSSNMNCNEILSNRASEIMGGVIGAKDPVHPNDHVNLGQSSNDVIPTAIHIAANTMLEEELIPALQKLADELDKKAIEFSDIVKIGRTHLQDATPITLGQEFSGYTQMVKNGIKRIQNAQGFLSELAIGGTAVGTGINTKAQFGSLVAKEISRFTGISFIEASNHFEAQGAQDAAVETSGALKTVAVSLSKIANDIRWLGSGPRAGLGELILPAVQPGSSIMPGKTNPVICEAMIQGCAQVIGNDMAITIGGQGGVFELNLMLPLIAHNLTNSITILSNSTNIFTEKLITGLKANKEKCAGYIEGSLAMCTSLAPVIGYDKAAQIAYKAFNSGKTVREIAMEDNVLDKDKLDEILDPKSMTMPSK</sequence>
<dbReference type="InterPro" id="IPR008948">
    <property type="entry name" value="L-Aspartase-like"/>
</dbReference>
<dbReference type="AlphaFoldDB" id="A0A381U6N4"/>
<dbReference type="InterPro" id="IPR024083">
    <property type="entry name" value="Fumarase/histidase_N"/>
</dbReference>
<dbReference type="Gene3D" id="1.10.275.10">
    <property type="entry name" value="Fumarase/aspartase (N-terminal domain)"/>
    <property type="match status" value="1"/>
</dbReference>
<dbReference type="Pfam" id="PF00206">
    <property type="entry name" value="Lyase_1"/>
    <property type="match status" value="1"/>
</dbReference>
<dbReference type="InterPro" id="IPR020557">
    <property type="entry name" value="Fumarate_lyase_CS"/>
</dbReference>
<dbReference type="PRINTS" id="PR00149">
    <property type="entry name" value="FUMRATELYASE"/>
</dbReference>
<keyword evidence="4" id="KW-0816">Tricarboxylic acid cycle</keyword>
<dbReference type="FunFam" id="1.20.200.10:FF:000001">
    <property type="entry name" value="Fumarate hydratase, mitochondrial"/>
    <property type="match status" value="1"/>
</dbReference>
<dbReference type="PANTHER" id="PTHR11444:SF22">
    <property type="entry name" value="FUMARATE HYDRATASE CLASS II"/>
    <property type="match status" value="1"/>
</dbReference>
<keyword evidence="3" id="KW-0963">Cytoplasm</keyword>
<protein>
    <recommendedName>
        <fullName evidence="2">fumarate hydratase</fullName>
        <ecNumber evidence="2">4.2.1.2</ecNumber>
    </recommendedName>
</protein>
<evidence type="ECO:0000256" key="2">
    <source>
        <dbReference type="ARBA" id="ARBA00012921"/>
    </source>
</evidence>
<dbReference type="InterPro" id="IPR022761">
    <property type="entry name" value="Fumarate_lyase_N"/>
</dbReference>
<evidence type="ECO:0000313" key="8">
    <source>
        <dbReference type="EMBL" id="SVA23880.1"/>
    </source>
</evidence>
<organism evidence="8">
    <name type="scientific">marine metagenome</name>
    <dbReference type="NCBI Taxonomy" id="408172"/>
    <lineage>
        <taxon>unclassified sequences</taxon>
        <taxon>metagenomes</taxon>
        <taxon>ecological metagenomes</taxon>
    </lineage>
</organism>
<dbReference type="InterPro" id="IPR018951">
    <property type="entry name" value="Fumarase_C_C"/>
</dbReference>
<dbReference type="Gene3D" id="1.10.40.30">
    <property type="entry name" value="Fumarase/aspartase (C-terminal domain)"/>
    <property type="match status" value="1"/>
</dbReference>
<evidence type="ECO:0000259" key="7">
    <source>
        <dbReference type="Pfam" id="PF10415"/>
    </source>
</evidence>
<dbReference type="HAMAP" id="MF_00743">
    <property type="entry name" value="FumaraseC"/>
    <property type="match status" value="1"/>
</dbReference>
<feature type="domain" description="Fumarase C C-terminal" evidence="7">
    <location>
        <begin position="406"/>
        <end position="457"/>
    </location>
</feature>
<dbReference type="Pfam" id="PF10415">
    <property type="entry name" value="FumaraseC_C"/>
    <property type="match status" value="1"/>
</dbReference>
<proteinExistence type="inferred from homology"/>
<evidence type="ECO:0000256" key="4">
    <source>
        <dbReference type="ARBA" id="ARBA00022532"/>
    </source>
</evidence>
<dbReference type="InterPro" id="IPR000362">
    <property type="entry name" value="Fumarate_lyase_fam"/>
</dbReference>
<name>A0A381U6N4_9ZZZZ</name>
<feature type="domain" description="Fumarate lyase N-terminal" evidence="6">
    <location>
        <begin position="12"/>
        <end position="339"/>
    </location>
</feature>
<dbReference type="EC" id="4.2.1.2" evidence="2"/>
<comment type="similarity">
    <text evidence="1">Belongs to the class-II fumarase/aspartase family. Fumarase subfamily.</text>
</comment>
<dbReference type="GO" id="GO:0004333">
    <property type="term" value="F:fumarate hydratase activity"/>
    <property type="evidence" value="ECO:0007669"/>
    <property type="project" value="UniProtKB-EC"/>
</dbReference>
<evidence type="ECO:0000259" key="6">
    <source>
        <dbReference type="Pfam" id="PF00206"/>
    </source>
</evidence>
<dbReference type="InterPro" id="IPR005677">
    <property type="entry name" value="Fum_hydII"/>
</dbReference>
<keyword evidence="5" id="KW-0456">Lyase</keyword>
<dbReference type="PROSITE" id="PS00163">
    <property type="entry name" value="FUMARATE_LYASES"/>
    <property type="match status" value="1"/>
</dbReference>
<dbReference type="SUPFAM" id="SSF48557">
    <property type="entry name" value="L-aspartase-like"/>
    <property type="match status" value="1"/>
</dbReference>
<evidence type="ECO:0000256" key="5">
    <source>
        <dbReference type="ARBA" id="ARBA00023239"/>
    </source>
</evidence>
<evidence type="ECO:0000256" key="1">
    <source>
        <dbReference type="ARBA" id="ARBA00009084"/>
    </source>
</evidence>
<dbReference type="PANTHER" id="PTHR11444">
    <property type="entry name" value="ASPARTATEAMMONIA/ARGININOSUCCINATE/ADENYLOSUCCINATE LYASE"/>
    <property type="match status" value="1"/>
</dbReference>
<dbReference type="EMBL" id="UINC01005842">
    <property type="protein sequence ID" value="SVA23880.1"/>
    <property type="molecule type" value="Genomic_DNA"/>
</dbReference>
<dbReference type="CDD" id="cd01362">
    <property type="entry name" value="Fumarase_classII"/>
    <property type="match status" value="1"/>
</dbReference>
<dbReference type="FunFam" id="1.10.275.10:FF:000001">
    <property type="entry name" value="Fumarate hydratase, mitochondrial"/>
    <property type="match status" value="1"/>
</dbReference>
<reference evidence="8" key="1">
    <citation type="submission" date="2018-05" db="EMBL/GenBank/DDBJ databases">
        <authorList>
            <person name="Lanie J.A."/>
            <person name="Ng W.-L."/>
            <person name="Kazmierczak K.M."/>
            <person name="Andrzejewski T.M."/>
            <person name="Davidsen T.M."/>
            <person name="Wayne K.J."/>
            <person name="Tettelin H."/>
            <person name="Glass J.I."/>
            <person name="Rusch D."/>
            <person name="Podicherti R."/>
            <person name="Tsui H.-C.T."/>
            <person name="Winkler M.E."/>
        </authorList>
    </citation>
    <scope>NUCLEOTIDE SEQUENCE</scope>
</reference>
<dbReference type="Gene3D" id="1.20.200.10">
    <property type="entry name" value="Fumarase/aspartase (Central domain)"/>
    <property type="match status" value="1"/>
</dbReference>
<accession>A0A381U6N4</accession>
<dbReference type="PRINTS" id="PR00145">
    <property type="entry name" value="ARGSUCLYASE"/>
</dbReference>
<dbReference type="GO" id="GO:0006106">
    <property type="term" value="P:fumarate metabolic process"/>
    <property type="evidence" value="ECO:0007669"/>
    <property type="project" value="InterPro"/>
</dbReference>
<dbReference type="FunFam" id="1.10.40.30:FF:000002">
    <property type="entry name" value="Fumarate hydratase class II"/>
    <property type="match status" value="1"/>
</dbReference>
<dbReference type="GO" id="GO:0006099">
    <property type="term" value="P:tricarboxylic acid cycle"/>
    <property type="evidence" value="ECO:0007669"/>
    <property type="project" value="UniProtKB-KW"/>
</dbReference>
<dbReference type="NCBIfam" id="NF008909">
    <property type="entry name" value="PRK12273.1"/>
    <property type="match status" value="1"/>
</dbReference>
<evidence type="ECO:0000256" key="3">
    <source>
        <dbReference type="ARBA" id="ARBA00022490"/>
    </source>
</evidence>
<gene>
    <name evidence="8" type="ORF">METZ01_LOCUS76734</name>
</gene>